<feature type="transmembrane region" description="Helical" evidence="13">
    <location>
        <begin position="702"/>
        <end position="721"/>
    </location>
</feature>
<feature type="region of interest" description="Disordered" evidence="12">
    <location>
        <begin position="400"/>
        <end position="425"/>
    </location>
</feature>
<evidence type="ECO:0000256" key="13">
    <source>
        <dbReference type="SAM" id="Phobius"/>
    </source>
</evidence>
<dbReference type="GO" id="GO:0005525">
    <property type="term" value="F:GTP binding"/>
    <property type="evidence" value="ECO:0007669"/>
    <property type="project" value="UniProtKB-KW"/>
</dbReference>
<dbReference type="RefSeq" id="XP_022462279.1">
    <property type="nucleotide sequence ID" value="XM_022607808.1"/>
</dbReference>
<dbReference type="GO" id="GO:0160190">
    <property type="term" value="F:peroxisome-mitochondrion membrane tether activity"/>
    <property type="evidence" value="ECO:0007669"/>
    <property type="project" value="EnsemblFungi"/>
</dbReference>
<dbReference type="Proteomes" id="UP000006310">
    <property type="component" value="Chromosome 1"/>
</dbReference>
<keyword evidence="7" id="KW-0175">Coiled coil</keyword>
<keyword evidence="16" id="KW-1185">Reference proteome</keyword>
<dbReference type="PANTHER" id="PTHR10465:SF0">
    <property type="entry name" value="SARCALUMENIN"/>
    <property type="match status" value="1"/>
</dbReference>
<keyword evidence="5" id="KW-0378">Hydrolase</keyword>
<proteinExistence type="predicted"/>
<reference evidence="16" key="2">
    <citation type="submission" date="2012-08" db="EMBL/GenBank/DDBJ databases">
        <title>Genome sequence of Kazachstania naganishii.</title>
        <authorList>
            <person name="Gordon J.L."/>
            <person name="Armisen D."/>
            <person name="Proux-Wera E."/>
            <person name="OhEigeartaigh S.S."/>
            <person name="Byrne K.P."/>
            <person name="Wolfe K.H."/>
        </authorList>
    </citation>
    <scope>NUCLEOTIDE SEQUENCE [LARGE SCALE GENOMIC DNA]</scope>
    <source>
        <strain evidence="16">ATCC MYA-139 / BCRC 22969 / CBS 8797 / CCRC 22969 / KCTC 17520 / NBRC 10181 / NCYC 3082</strain>
    </source>
</reference>
<evidence type="ECO:0000259" key="14">
    <source>
        <dbReference type="PROSITE" id="PS51718"/>
    </source>
</evidence>
<feature type="region of interest" description="Disordered" evidence="12">
    <location>
        <begin position="1"/>
        <end position="33"/>
    </location>
</feature>
<reference evidence="15 16" key="1">
    <citation type="journal article" date="2011" name="Proc. Natl. Acad. Sci. U.S.A.">
        <title>Evolutionary erosion of yeast sex chromosomes by mating-type switching accidents.</title>
        <authorList>
            <person name="Gordon J.L."/>
            <person name="Armisen D."/>
            <person name="Proux-Wera E."/>
            <person name="Oheigeartaigh S.S."/>
            <person name="Byrne K.P."/>
            <person name="Wolfe K.H."/>
        </authorList>
    </citation>
    <scope>NUCLEOTIDE SEQUENCE [LARGE SCALE GENOMIC DNA]</scope>
    <source>
        <strain evidence="16">ATCC MYA-139 / BCRC 22969 / CBS 8797 / CCRC 22969 / KCTC 17520 / NBRC 10181 / NCYC 3082</strain>
    </source>
</reference>
<keyword evidence="4" id="KW-1000">Mitochondrion outer membrane</keyword>
<evidence type="ECO:0000256" key="8">
    <source>
        <dbReference type="ARBA" id="ARBA00023128"/>
    </source>
</evidence>
<dbReference type="InterPro" id="IPR045063">
    <property type="entry name" value="Dynamin_N"/>
</dbReference>
<dbReference type="InterPro" id="IPR027094">
    <property type="entry name" value="Mitofusin_fam"/>
</dbReference>
<dbReference type="eggNOG" id="KOG0448">
    <property type="taxonomic scope" value="Eukaryota"/>
</dbReference>
<dbReference type="SUPFAM" id="SSF52540">
    <property type="entry name" value="P-loop containing nucleoside triphosphate hydrolases"/>
    <property type="match status" value="1"/>
</dbReference>
<dbReference type="GO" id="GO:1990627">
    <property type="term" value="P:mitochondrial inner membrane fusion"/>
    <property type="evidence" value="ECO:0007669"/>
    <property type="project" value="EnsemblFungi"/>
</dbReference>
<evidence type="ECO:0000256" key="1">
    <source>
        <dbReference type="ARBA" id="ARBA00004374"/>
    </source>
</evidence>
<dbReference type="Pfam" id="PF00350">
    <property type="entry name" value="Dynamin_N"/>
    <property type="match status" value="1"/>
</dbReference>
<dbReference type="KEGG" id="kng:KNAG_0A03510"/>
<keyword evidence="2 13" id="KW-0812">Transmembrane</keyword>
<evidence type="ECO:0000313" key="16">
    <source>
        <dbReference type="Proteomes" id="UP000006310"/>
    </source>
</evidence>
<feature type="transmembrane region" description="Helical" evidence="13">
    <location>
        <begin position="728"/>
        <end position="750"/>
    </location>
</feature>
<protein>
    <recommendedName>
        <fullName evidence="14">Dynamin-type G domain-containing protein</fullName>
    </recommendedName>
</protein>
<dbReference type="EMBL" id="HE978314">
    <property type="protein sequence ID" value="CCK68033.1"/>
    <property type="molecule type" value="Genomic_DNA"/>
</dbReference>
<keyword evidence="8" id="KW-0496">Mitochondrion</keyword>
<name>J7REQ4_HUIN7</name>
<gene>
    <name evidence="15" type="primary">KNAG0A03510</name>
    <name evidence="15" type="ordered locus">KNAG_0A03510</name>
</gene>
<evidence type="ECO:0000256" key="11">
    <source>
        <dbReference type="ARBA" id="ARBA00048548"/>
    </source>
</evidence>
<keyword evidence="10 13" id="KW-0472">Membrane</keyword>
<dbReference type="GO" id="GO:0003924">
    <property type="term" value="F:GTPase activity"/>
    <property type="evidence" value="ECO:0007669"/>
    <property type="project" value="EnsemblFungi"/>
</dbReference>
<dbReference type="GO" id="GO:0160189">
    <property type="term" value="C:peroxisomal-mitochondrial contact site"/>
    <property type="evidence" value="ECO:0007669"/>
    <property type="project" value="EnsemblFungi"/>
</dbReference>
<dbReference type="GO" id="GO:0005741">
    <property type="term" value="C:mitochondrial outer membrane"/>
    <property type="evidence" value="ECO:0007669"/>
    <property type="project" value="UniProtKB-SubCell"/>
</dbReference>
<dbReference type="HOGENOM" id="CLU_011752_0_0_1"/>
<evidence type="ECO:0000256" key="6">
    <source>
        <dbReference type="ARBA" id="ARBA00022989"/>
    </source>
</evidence>
<evidence type="ECO:0000256" key="3">
    <source>
        <dbReference type="ARBA" id="ARBA00022741"/>
    </source>
</evidence>
<dbReference type="PROSITE" id="PS51718">
    <property type="entry name" value="G_DYNAMIN_2"/>
    <property type="match status" value="1"/>
</dbReference>
<dbReference type="STRING" id="1071383.J7REQ4"/>
<dbReference type="OrthoDB" id="9984778at2759"/>
<evidence type="ECO:0000256" key="7">
    <source>
        <dbReference type="ARBA" id="ARBA00023054"/>
    </source>
</evidence>
<organism evidence="15 16">
    <name type="scientific">Huiozyma naganishii (strain ATCC MYA-139 / BCRC 22969 / CBS 8797 / KCTC 17520 / NBRC 10181 / NCYC 3082 / Yp74L-3)</name>
    <name type="common">Yeast</name>
    <name type="synonym">Kazachstania naganishii</name>
    <dbReference type="NCBI Taxonomy" id="1071383"/>
    <lineage>
        <taxon>Eukaryota</taxon>
        <taxon>Fungi</taxon>
        <taxon>Dikarya</taxon>
        <taxon>Ascomycota</taxon>
        <taxon>Saccharomycotina</taxon>
        <taxon>Saccharomycetes</taxon>
        <taxon>Saccharomycetales</taxon>
        <taxon>Saccharomycetaceae</taxon>
        <taxon>Huiozyma</taxon>
    </lineage>
</organism>
<sequence length="850" mass="95600">MVQKCVPKGEEGEDGRSRGGDDDEGKSIWADDTTVAPSVTYSRNSGSLVGGNSTEIMLNAGRSNALPSASRLAESQLSQWNYNNNRTILDRAILQMSALLNELDTENAQRPINIANEDSQLYVLGLNIKMDGNYSRNTEDQEDKNMGLDKESLAKVFHKKVINAVDHLRSLQKRVDDTSSKVFITGDVNTGKSSFCNSLLQRNLLPEDQLPCTNVFCEVLEARENNDVEEVHAILMAPGSNVRDCALKYDIRNKTTYDTEPLEKLPELVFQNKKYSLLKVYIRDDKMEPEKSLLRNGTVDISLIDSPGLNMDSIQTTEVMARQEEIDLVIFVVNAENQLTLSAQDFIKVASKEKKLMFFVVKKFDKIRDKNRCKELILKQIQNLSPETYKNAPDFVHFLGNNENSVEPHGGDPDGGNGDPAGDPDFDHLGESLRNFILKRRSMSKLLPAKTYLSKLLRDLETISQSNVTIFQSEETQVNAKLAELSADASRSRIHYDTFISGIDKLVETTTQTTYEFTKESIANSLDISATDCPRYQGLSQIYDFIVLTEQYIREQIERSILSSETFARQQTKTAVEQIYAMGREELDDEFMNERVFDASLMYSRNYHLLAKKLTVALGFSDLYAPTWDGFFHYIGWGVINPVRLLTAGSLSRSSDKDSNTLEVAKPASNDSIVSILGLGEYPLTKYWTQPSLLLTSKLPALAIYSLGGVRLVSTMVLNGLTTFSVRTLARVSGSVLLLGSLLGVSYLIYDLPRALPLNLTAKYRHRLQQLDYTHKNASRISKESEEVLRTPTREIVKTCELLLSRKLATKTDLETQRDTNRLSMAFFKKLLDRTAVQRNIIDSLNLEVD</sequence>
<accession>J7REQ4</accession>
<dbReference type="GO" id="GO:1990626">
    <property type="term" value="P:mitochondrial outer membrane fusion"/>
    <property type="evidence" value="ECO:0007669"/>
    <property type="project" value="EnsemblFungi"/>
</dbReference>
<dbReference type="GeneID" id="34523668"/>
<dbReference type="AlphaFoldDB" id="J7REQ4"/>
<dbReference type="Gene3D" id="3.40.50.300">
    <property type="entry name" value="P-loop containing nucleotide triphosphate hydrolases"/>
    <property type="match status" value="1"/>
</dbReference>
<dbReference type="InterPro" id="IPR027417">
    <property type="entry name" value="P-loop_NTPase"/>
</dbReference>
<dbReference type="FunFam" id="3.40.50.300:FF:000638">
    <property type="entry name" value="Transmembrane GTPase Fzo1, putative"/>
    <property type="match status" value="1"/>
</dbReference>
<dbReference type="OMA" id="TNKERCK"/>
<dbReference type="InterPro" id="IPR030381">
    <property type="entry name" value="G_DYNAMIN_dom"/>
</dbReference>
<feature type="domain" description="Dynamin-type G" evidence="14">
    <location>
        <begin position="176"/>
        <end position="448"/>
    </location>
</feature>
<keyword evidence="6 13" id="KW-1133">Transmembrane helix</keyword>
<dbReference type="GO" id="GO:0005777">
    <property type="term" value="C:peroxisome"/>
    <property type="evidence" value="ECO:0007669"/>
    <property type="project" value="EnsemblFungi"/>
</dbReference>
<dbReference type="PANTHER" id="PTHR10465">
    <property type="entry name" value="TRANSMEMBRANE GTPASE FZO1"/>
    <property type="match status" value="1"/>
</dbReference>
<evidence type="ECO:0000256" key="5">
    <source>
        <dbReference type="ARBA" id="ARBA00022801"/>
    </source>
</evidence>
<keyword evidence="3" id="KW-0547">Nucleotide-binding</keyword>
<keyword evidence="9" id="KW-0342">GTP-binding</keyword>
<feature type="compositionally biased region" description="Basic and acidic residues" evidence="12">
    <location>
        <begin position="7"/>
        <end position="20"/>
    </location>
</feature>
<dbReference type="GO" id="GO:0048312">
    <property type="term" value="P:intracellular distribution of mitochondria"/>
    <property type="evidence" value="ECO:0007669"/>
    <property type="project" value="EnsemblFungi"/>
</dbReference>
<evidence type="ECO:0000256" key="9">
    <source>
        <dbReference type="ARBA" id="ARBA00023134"/>
    </source>
</evidence>
<evidence type="ECO:0000256" key="2">
    <source>
        <dbReference type="ARBA" id="ARBA00022692"/>
    </source>
</evidence>
<evidence type="ECO:0000256" key="12">
    <source>
        <dbReference type="SAM" id="MobiDB-lite"/>
    </source>
</evidence>
<evidence type="ECO:0000256" key="4">
    <source>
        <dbReference type="ARBA" id="ARBA00022787"/>
    </source>
</evidence>
<comment type="catalytic activity">
    <reaction evidence="11">
        <text>GTP + H2O = GDP + phosphate + H(+)</text>
        <dbReference type="Rhea" id="RHEA:19669"/>
        <dbReference type="ChEBI" id="CHEBI:15377"/>
        <dbReference type="ChEBI" id="CHEBI:15378"/>
        <dbReference type="ChEBI" id="CHEBI:37565"/>
        <dbReference type="ChEBI" id="CHEBI:43474"/>
        <dbReference type="ChEBI" id="CHEBI:58189"/>
    </reaction>
</comment>
<evidence type="ECO:0000256" key="10">
    <source>
        <dbReference type="ARBA" id="ARBA00023136"/>
    </source>
</evidence>
<evidence type="ECO:0000313" key="15">
    <source>
        <dbReference type="EMBL" id="CCK68033.1"/>
    </source>
</evidence>
<comment type="subcellular location">
    <subcellularLocation>
        <location evidence="1">Mitochondrion outer membrane</location>
        <topology evidence="1">Multi-pass membrane protein</topology>
    </subcellularLocation>
</comment>